<dbReference type="InterPro" id="IPR001173">
    <property type="entry name" value="Glyco_trans_2-like"/>
</dbReference>
<sequence>MKKNLENSIKLSIIIPFYNAKKTLERAIDSVFSQEYKNIEILLIDDGSTDGSDEICAKIVKDRKNIFYYAIEKGGVSAARNIGLEKASGDVIGFLDSDDYYLSGCFHKVLADFCQNNPDIVAFGLKKGTSEENSLRLIPQKNIALNNREGVEQLFRDKAVDFYLWNKFFKRELFSQITFPEGKLYEDMVPTYEAFKMALKIDILDFEGIFYYQNNESIVYQTFNKNQYDNVTQRKILLKKVTKDFPELLSLAKSRLIDGYLSTGFKISKGNLNQGIPKEYYVKSVKEIKTFSKEIKNEKEVSFLKKIALKLYTISPKAYFILYKNYLGK</sequence>
<dbReference type="InterPro" id="IPR029044">
    <property type="entry name" value="Nucleotide-diphossugar_trans"/>
</dbReference>
<dbReference type="Gene3D" id="3.90.550.10">
    <property type="entry name" value="Spore Coat Polysaccharide Biosynthesis Protein SpsA, Chain A"/>
    <property type="match status" value="1"/>
</dbReference>
<evidence type="ECO:0000313" key="4">
    <source>
        <dbReference type="EMBL" id="RCA10118.1"/>
    </source>
</evidence>
<reference evidence="4 5" key="1">
    <citation type="submission" date="2015-06" db="EMBL/GenBank/DDBJ databases">
        <title>The Genome Sequence of Enterococcus durans 4EA1.</title>
        <authorList>
            <consortium name="The Broad Institute Genomics Platform"/>
            <consortium name="The Broad Institute Genome Sequencing Center for Infectious Disease"/>
            <person name="Earl A.M."/>
            <person name="Van Tyne D."/>
            <person name="Lebreton F."/>
            <person name="Saavedra J.T."/>
            <person name="Gilmore M.S."/>
            <person name="Manson Mcguire A."/>
            <person name="Clock S."/>
            <person name="Crupain M."/>
            <person name="Rangan U."/>
            <person name="Young S."/>
            <person name="Abouelleil A."/>
            <person name="Cao P."/>
            <person name="Chapman S.B."/>
            <person name="Griggs A."/>
            <person name="Priest M."/>
            <person name="Shea T."/>
            <person name="Wortman J."/>
            <person name="Nusbaum C."/>
            <person name="Birren B."/>
        </authorList>
    </citation>
    <scope>NUCLEOTIDE SEQUENCE [LARGE SCALE GENOMIC DNA]</scope>
    <source>
        <strain evidence="4 5">4EA1</strain>
    </source>
</reference>
<evidence type="ECO:0000313" key="5">
    <source>
        <dbReference type="Proteomes" id="UP000252797"/>
    </source>
</evidence>
<evidence type="ECO:0000259" key="3">
    <source>
        <dbReference type="Pfam" id="PF00535"/>
    </source>
</evidence>
<comment type="caution">
    <text evidence="4">The sequence shown here is derived from an EMBL/GenBank/DDBJ whole genome shotgun (WGS) entry which is preliminary data.</text>
</comment>
<accession>A0A367CCD9</accession>
<evidence type="ECO:0000256" key="1">
    <source>
        <dbReference type="ARBA" id="ARBA00022676"/>
    </source>
</evidence>
<dbReference type="CDD" id="cd00761">
    <property type="entry name" value="Glyco_tranf_GTA_type"/>
    <property type="match status" value="1"/>
</dbReference>
<name>A0A367CCD9_9ENTE</name>
<organism evidence="4 5">
    <name type="scientific">Enterococcus durans</name>
    <dbReference type="NCBI Taxonomy" id="53345"/>
    <lineage>
        <taxon>Bacteria</taxon>
        <taxon>Bacillati</taxon>
        <taxon>Bacillota</taxon>
        <taxon>Bacilli</taxon>
        <taxon>Lactobacillales</taxon>
        <taxon>Enterococcaceae</taxon>
        <taxon>Enterococcus</taxon>
    </lineage>
</organism>
<protein>
    <recommendedName>
        <fullName evidence="3">Glycosyltransferase 2-like domain-containing protein</fullName>
    </recommendedName>
</protein>
<dbReference type="Pfam" id="PF00535">
    <property type="entry name" value="Glycos_transf_2"/>
    <property type="match status" value="1"/>
</dbReference>
<proteinExistence type="predicted"/>
<keyword evidence="1" id="KW-0328">Glycosyltransferase</keyword>
<dbReference type="AlphaFoldDB" id="A0A367CCD9"/>
<dbReference type="SUPFAM" id="SSF53448">
    <property type="entry name" value="Nucleotide-diphospho-sugar transferases"/>
    <property type="match status" value="1"/>
</dbReference>
<dbReference type="RefSeq" id="WP_113845397.1">
    <property type="nucleotide sequence ID" value="NZ_CAXUDG010000028.1"/>
</dbReference>
<gene>
    <name evidence="4" type="ORF">EA71_00849</name>
</gene>
<dbReference type="PANTHER" id="PTHR22916">
    <property type="entry name" value="GLYCOSYLTRANSFERASE"/>
    <property type="match status" value="1"/>
</dbReference>
<keyword evidence="2" id="KW-0808">Transferase</keyword>
<dbReference type="Proteomes" id="UP000252797">
    <property type="component" value="Unassembled WGS sequence"/>
</dbReference>
<feature type="domain" description="Glycosyltransferase 2-like" evidence="3">
    <location>
        <begin position="12"/>
        <end position="176"/>
    </location>
</feature>
<evidence type="ECO:0000256" key="2">
    <source>
        <dbReference type="ARBA" id="ARBA00022679"/>
    </source>
</evidence>
<dbReference type="GO" id="GO:0016757">
    <property type="term" value="F:glycosyltransferase activity"/>
    <property type="evidence" value="ECO:0007669"/>
    <property type="project" value="UniProtKB-KW"/>
</dbReference>
<dbReference type="PANTHER" id="PTHR22916:SF51">
    <property type="entry name" value="GLYCOSYLTRANSFERASE EPSH-RELATED"/>
    <property type="match status" value="1"/>
</dbReference>
<dbReference type="EMBL" id="LEPB01000004">
    <property type="protein sequence ID" value="RCA10118.1"/>
    <property type="molecule type" value="Genomic_DNA"/>
</dbReference>